<dbReference type="PANTHER" id="PTHR30401">
    <property type="entry name" value="TRNA 2-SELENOURIDINE SYNTHASE"/>
    <property type="match status" value="1"/>
</dbReference>
<dbReference type="GO" id="GO:0002098">
    <property type="term" value="P:tRNA wobble uridine modification"/>
    <property type="evidence" value="ECO:0007669"/>
    <property type="project" value="UniProtKB-UniRule"/>
</dbReference>
<dbReference type="NCBIfam" id="NF008750">
    <property type="entry name" value="PRK11784.1-2"/>
    <property type="match status" value="1"/>
</dbReference>
<keyword evidence="5" id="KW-1185">Reference proteome</keyword>
<proteinExistence type="inferred from homology"/>
<keyword evidence="2 4" id="KW-0808">Transferase</keyword>
<organism evidence="4 5">
    <name type="scientific">Congregibacter litoralis KT71</name>
    <dbReference type="NCBI Taxonomy" id="314285"/>
    <lineage>
        <taxon>Bacteria</taxon>
        <taxon>Pseudomonadati</taxon>
        <taxon>Pseudomonadota</taxon>
        <taxon>Gammaproteobacteria</taxon>
        <taxon>Cellvibrionales</taxon>
        <taxon>Halieaceae</taxon>
        <taxon>Congregibacter</taxon>
    </lineage>
</organism>
<dbReference type="Proteomes" id="UP000019205">
    <property type="component" value="Chromosome"/>
</dbReference>
<feature type="active site" description="S-selanylcysteine intermediate" evidence="2">
    <location>
        <position position="97"/>
    </location>
</feature>
<comment type="catalytic activity">
    <reaction evidence="2">
        <text>5-methylaminomethyl-2-thiouridine(34) in tRNA + (2E)-geranyl diphosphate = 5-methylaminomethyl-S-(2E)-geranyl-thiouridine(34) in tRNA + diphosphate</text>
        <dbReference type="Rhea" id="RHEA:14085"/>
        <dbReference type="Rhea" id="RHEA-COMP:10195"/>
        <dbReference type="Rhea" id="RHEA-COMP:14654"/>
        <dbReference type="ChEBI" id="CHEBI:33019"/>
        <dbReference type="ChEBI" id="CHEBI:58057"/>
        <dbReference type="ChEBI" id="CHEBI:74455"/>
        <dbReference type="ChEBI" id="CHEBI:140632"/>
    </reaction>
</comment>
<reference evidence="4 5" key="2">
    <citation type="journal article" date="2009" name="PLoS ONE">
        <title>The photosynthetic apparatus and its regulation in the aerobic gammaproteobacterium Congregibacter litoralis gen. nov., sp. nov.</title>
        <authorList>
            <person name="Spring S."/>
            <person name="Lunsdorf H."/>
            <person name="Fuchs B.M."/>
            <person name="Tindall B.J."/>
        </authorList>
    </citation>
    <scope>NUCLEOTIDE SEQUENCE [LARGE SCALE GENOMIC DNA]</scope>
    <source>
        <strain evidence="4">KT71</strain>
    </source>
</reference>
<evidence type="ECO:0000259" key="3">
    <source>
        <dbReference type="PROSITE" id="PS50206"/>
    </source>
</evidence>
<dbReference type="HOGENOM" id="CLU_043456_1_0_6"/>
<evidence type="ECO:0000256" key="1">
    <source>
        <dbReference type="ARBA" id="ARBA00023266"/>
    </source>
</evidence>
<protein>
    <recommendedName>
        <fullName evidence="2">tRNA 2-selenouridine synthase</fullName>
        <ecNumber evidence="2">2.9.1.3</ecNumber>
    </recommendedName>
</protein>
<dbReference type="RefSeq" id="WP_008293271.1">
    <property type="nucleotide sequence ID" value="NZ_CM002299.1"/>
</dbReference>
<dbReference type="OrthoDB" id="9808735at2"/>
<reference evidence="4 5" key="1">
    <citation type="journal article" date="2007" name="Proc. Natl. Acad. Sci. U.S.A.">
        <title>Characterization of a marine gammaproteobacterium capable of aerobic anoxygenic photosynthesis.</title>
        <authorList>
            <person name="Fuchs B.M."/>
            <person name="Spring S."/>
            <person name="Teeling H."/>
            <person name="Quast C."/>
            <person name="Wulf J."/>
            <person name="Schattenhofer M."/>
            <person name="Yan S."/>
            <person name="Ferriera S."/>
            <person name="Johnson J."/>
            <person name="Glockner F.O."/>
            <person name="Amann R."/>
        </authorList>
    </citation>
    <scope>NUCLEOTIDE SEQUENCE [LARGE SCALE GENOMIC DNA]</scope>
    <source>
        <strain evidence="4">KT71</strain>
    </source>
</reference>
<comment type="catalytic activity">
    <reaction evidence="2">
        <text>5-methylaminomethyl-2-thiouridine(34) in tRNA + selenophosphate + (2E)-geranyl diphosphate + H2O + H(+) = 5-methylaminomethyl-2-selenouridine(34) in tRNA + (2E)-thiogeraniol + phosphate + diphosphate</text>
        <dbReference type="Rhea" id="RHEA:42716"/>
        <dbReference type="Rhea" id="RHEA-COMP:10195"/>
        <dbReference type="Rhea" id="RHEA-COMP:10196"/>
        <dbReference type="ChEBI" id="CHEBI:15377"/>
        <dbReference type="ChEBI" id="CHEBI:15378"/>
        <dbReference type="ChEBI" id="CHEBI:16144"/>
        <dbReference type="ChEBI" id="CHEBI:33019"/>
        <dbReference type="ChEBI" id="CHEBI:43474"/>
        <dbReference type="ChEBI" id="CHEBI:58057"/>
        <dbReference type="ChEBI" id="CHEBI:74455"/>
        <dbReference type="ChEBI" id="CHEBI:82743"/>
        <dbReference type="ChEBI" id="CHEBI:143703"/>
        <dbReference type="EC" id="2.9.1.3"/>
    </reaction>
</comment>
<dbReference type="InterPro" id="IPR001763">
    <property type="entry name" value="Rhodanese-like_dom"/>
</dbReference>
<evidence type="ECO:0000256" key="2">
    <source>
        <dbReference type="HAMAP-Rule" id="MF_01622"/>
    </source>
</evidence>
<sequence length="363" mass="40870">MTARVDTSDYARLFLADSPLLDTRAPVEFAAGAFPMAQSLPLMSDEERAAVGTCYKQQGQEAAIALGHQLVAGEVREERMRRWKQFAEDHPEGYLYCFRGGLRSQLVQEWLKEAGVDYPRISGGYKAMRRFLIDSLDALSKEVEIILVGGATGTGKTRLIQELTRAIDLEGLANHRGSAFGRLIDEQPTQINFENALSIALLKLSQSEGPVILEDEGQLIGRLSLPASLKARMSQAPLVVLEYGLEDRVQVVLEDYILDLGARYQRAYGDAGAAMHRDRLLGDLERTRKRLGGARYQDIAALMRAAFERQEQSGDAESHRDWIRPMLKDYYDPMYRYQLSKREGQRLCSGDRAFVREFLNARC</sequence>
<comment type="similarity">
    <text evidence="2">Belongs to the SelU family.</text>
</comment>
<comment type="catalytic activity">
    <reaction evidence="2">
        <text>5-methylaminomethyl-2-(Se-phospho)selenouridine(34) in tRNA + H2O = 5-methylaminomethyl-2-selenouridine(34) in tRNA + phosphate</text>
        <dbReference type="Rhea" id="RHEA:60176"/>
        <dbReference type="Rhea" id="RHEA-COMP:10196"/>
        <dbReference type="Rhea" id="RHEA-COMP:15523"/>
        <dbReference type="ChEBI" id="CHEBI:15377"/>
        <dbReference type="ChEBI" id="CHEBI:43474"/>
        <dbReference type="ChEBI" id="CHEBI:82743"/>
        <dbReference type="ChEBI" id="CHEBI:143702"/>
    </reaction>
</comment>
<dbReference type="Pfam" id="PF26341">
    <property type="entry name" value="AAA_SelU"/>
    <property type="match status" value="1"/>
</dbReference>
<gene>
    <name evidence="2" type="primary">selU</name>
    <name evidence="4" type="ORF">KT71_04285</name>
</gene>
<accession>A4A8V4</accession>
<dbReference type="NCBIfam" id="NF008751">
    <property type="entry name" value="PRK11784.1-3"/>
    <property type="match status" value="1"/>
</dbReference>
<dbReference type="PROSITE" id="PS50206">
    <property type="entry name" value="RHODANESE_3"/>
    <property type="match status" value="1"/>
</dbReference>
<dbReference type="HAMAP" id="MF_01622">
    <property type="entry name" value="tRNA_sel_U_synth"/>
    <property type="match status" value="1"/>
</dbReference>
<name>A4A8V4_9GAMM</name>
<comment type="subunit">
    <text evidence="2">Monomer.</text>
</comment>
<comment type="function">
    <text evidence="2">Involved in the post-transcriptional modification of the uridine at the wobble position (U34) of tRNA(Lys), tRNA(Glu) and tRNA(Gln). Catalyzes the conversion of 2-thiouridine (S2U-RNA) to 2-selenouridine (Se2U-RNA). Acts in a two-step process involving geranylation of 2-thiouridine (S2U) to S-geranyl-2-thiouridine (geS2U) and subsequent selenation of the latter derivative to 2-selenouridine (Se2U) in the tRNA chain.</text>
</comment>
<comment type="caution">
    <text evidence="4">The sequence shown here is derived from an EMBL/GenBank/DDBJ whole genome shotgun (WGS) entry which is preliminary data.</text>
</comment>
<dbReference type="eggNOG" id="COG2603">
    <property type="taxonomic scope" value="Bacteria"/>
</dbReference>
<dbReference type="Gene3D" id="3.40.250.10">
    <property type="entry name" value="Rhodanese-like domain"/>
    <property type="match status" value="1"/>
</dbReference>
<dbReference type="InterPro" id="IPR036873">
    <property type="entry name" value="Rhodanese-like_dom_sf"/>
</dbReference>
<dbReference type="NCBIfam" id="TIGR03167">
    <property type="entry name" value="tRNA_sel_U_synt"/>
    <property type="match status" value="1"/>
</dbReference>
<dbReference type="CDD" id="cd01520">
    <property type="entry name" value="RHOD_YbbB"/>
    <property type="match status" value="1"/>
</dbReference>
<evidence type="ECO:0000313" key="5">
    <source>
        <dbReference type="Proteomes" id="UP000019205"/>
    </source>
</evidence>
<dbReference type="GO" id="GO:0043828">
    <property type="term" value="F:tRNA 2-selenouridine synthase activity"/>
    <property type="evidence" value="ECO:0007669"/>
    <property type="project" value="UniProtKB-EC"/>
</dbReference>
<dbReference type="SUPFAM" id="SSF52821">
    <property type="entry name" value="Rhodanese/Cell cycle control phosphatase"/>
    <property type="match status" value="1"/>
</dbReference>
<dbReference type="STRING" id="314285.KT71_04285"/>
<dbReference type="PANTHER" id="PTHR30401:SF0">
    <property type="entry name" value="TRNA 2-SELENOURIDINE SYNTHASE"/>
    <property type="match status" value="1"/>
</dbReference>
<dbReference type="InterPro" id="IPR058840">
    <property type="entry name" value="AAA_SelU"/>
</dbReference>
<dbReference type="EC" id="2.9.1.3" evidence="2"/>
<comment type="catalytic activity">
    <reaction evidence="2">
        <text>5-methylaminomethyl-S-(2E)-geranyl-thiouridine(34) in tRNA + selenophosphate + H(+) = 5-methylaminomethyl-2-(Se-phospho)selenouridine(34) in tRNA + (2E)-thiogeraniol</text>
        <dbReference type="Rhea" id="RHEA:60172"/>
        <dbReference type="Rhea" id="RHEA-COMP:14654"/>
        <dbReference type="Rhea" id="RHEA-COMP:15523"/>
        <dbReference type="ChEBI" id="CHEBI:15378"/>
        <dbReference type="ChEBI" id="CHEBI:16144"/>
        <dbReference type="ChEBI" id="CHEBI:140632"/>
        <dbReference type="ChEBI" id="CHEBI:143702"/>
        <dbReference type="ChEBI" id="CHEBI:143703"/>
    </reaction>
</comment>
<dbReference type="EMBL" id="AAOA02000002">
    <property type="protein sequence ID" value="EAQ97496.1"/>
    <property type="molecule type" value="Genomic_DNA"/>
</dbReference>
<keyword evidence="1 2" id="KW-0711">Selenium</keyword>
<dbReference type="GO" id="GO:0016765">
    <property type="term" value="F:transferase activity, transferring alkyl or aryl (other than methyl) groups"/>
    <property type="evidence" value="ECO:0007669"/>
    <property type="project" value="UniProtKB-UniRule"/>
</dbReference>
<dbReference type="AlphaFoldDB" id="A4A8V4"/>
<evidence type="ECO:0000313" key="4">
    <source>
        <dbReference type="EMBL" id="EAQ97496.1"/>
    </source>
</evidence>
<dbReference type="InterPro" id="IPR017582">
    <property type="entry name" value="SelU"/>
</dbReference>
<feature type="domain" description="Rhodanese" evidence="3">
    <location>
        <begin position="14"/>
        <end position="137"/>
    </location>
</feature>
<dbReference type="SMART" id="SM00450">
    <property type="entry name" value="RHOD"/>
    <property type="match status" value="1"/>
</dbReference>